<proteinExistence type="predicted"/>
<evidence type="ECO:0000313" key="2">
    <source>
        <dbReference type="Ensembl" id="ENSRFEP00010023879.1"/>
    </source>
</evidence>
<reference evidence="2 3" key="2">
    <citation type="journal article" date="2018" name="Annu Rev Anim Biosci">
        <title>Bat Biology, Genomes, and the Bat1K Project: To Generate Chromosome-Level Genomes for All Living Bat Species.</title>
        <authorList>
            <person name="Teeling E.C."/>
            <person name="Vernes S.C."/>
            <person name="Davalos L.M."/>
            <person name="Ray D.A."/>
            <person name="Gilbert M.T.P."/>
            <person name="Myers E."/>
        </authorList>
    </citation>
    <scope>NUCLEOTIDE SEQUENCE</scope>
</reference>
<organism evidence="2 3">
    <name type="scientific">Rhinolophus ferrumequinum</name>
    <name type="common">Greater horseshoe bat</name>
    <dbReference type="NCBI Taxonomy" id="59479"/>
    <lineage>
        <taxon>Eukaryota</taxon>
        <taxon>Metazoa</taxon>
        <taxon>Chordata</taxon>
        <taxon>Craniata</taxon>
        <taxon>Vertebrata</taxon>
        <taxon>Euteleostomi</taxon>
        <taxon>Mammalia</taxon>
        <taxon>Eutheria</taxon>
        <taxon>Laurasiatheria</taxon>
        <taxon>Chiroptera</taxon>
        <taxon>Yinpterochiroptera</taxon>
        <taxon>Rhinolophoidea</taxon>
        <taxon>Rhinolophidae</taxon>
        <taxon>Rhinolophinae</taxon>
        <taxon>Rhinolophus</taxon>
    </lineage>
</organism>
<dbReference type="InterPro" id="IPR010871">
    <property type="entry name" value="DUF1502"/>
</dbReference>
<keyword evidence="3" id="KW-1185">Reference proteome</keyword>
<dbReference type="OMA" id="CVWKGCA"/>
<evidence type="ECO:0000313" key="3">
    <source>
        <dbReference type="Proteomes" id="UP000472240"/>
    </source>
</evidence>
<reference evidence="3" key="3">
    <citation type="submission" date="2018-12" db="EMBL/GenBank/DDBJ databases">
        <title>G10K-VGP greater horseshoe bat female genome, primary haplotype.</title>
        <authorList>
            <person name="Teeling E."/>
            <person name="Myers G."/>
            <person name="Vernes S."/>
            <person name="Pippel M."/>
            <person name="Winkler S."/>
            <person name="Fedrigo O."/>
            <person name="Rhie A."/>
            <person name="Koren S."/>
            <person name="Phillippy A."/>
            <person name="Lewin H."/>
            <person name="Damas J."/>
            <person name="Howe K."/>
            <person name="Mountcastle J."/>
            <person name="Jarvis E.D."/>
        </authorList>
    </citation>
    <scope>NUCLEOTIDE SEQUENCE [LARGE SCALE GENOMIC DNA]</scope>
</reference>
<feature type="region of interest" description="Disordered" evidence="1">
    <location>
        <begin position="58"/>
        <end position="101"/>
    </location>
</feature>
<sequence length="114" mass="11615">MVTKHHQLKGNHVTITKTAYQGPAATCGSISAHPITGASTTNASTIACVWKGCAAMPSSTGTAGSHGGRGAAWSPRRPTATRDPSSMSSCPTQGASPPAWGLRAEGLQKWAICL</sequence>
<dbReference type="Pfam" id="PF07397">
    <property type="entry name" value="DUF1502"/>
    <property type="match status" value="1"/>
</dbReference>
<protein>
    <submittedName>
        <fullName evidence="2">Uncharacterized protein</fullName>
    </submittedName>
</protein>
<evidence type="ECO:0000256" key="1">
    <source>
        <dbReference type="SAM" id="MobiDB-lite"/>
    </source>
</evidence>
<reference evidence="2" key="4">
    <citation type="submission" date="2025-08" db="UniProtKB">
        <authorList>
            <consortium name="Ensembl"/>
        </authorList>
    </citation>
    <scope>IDENTIFICATION</scope>
</reference>
<name>A0A671FJE2_RHIFE</name>
<reference evidence="2" key="5">
    <citation type="submission" date="2025-09" db="UniProtKB">
        <authorList>
            <consortium name="Ensembl"/>
        </authorList>
    </citation>
    <scope>IDENTIFICATION</scope>
</reference>
<dbReference type="InParanoid" id="A0A671FJE2"/>
<dbReference type="AlphaFoldDB" id="A0A671FJE2"/>
<accession>A0A671FJE2</accession>
<dbReference type="GeneTree" id="ENSGT00990000213907"/>
<dbReference type="Proteomes" id="UP000472240">
    <property type="component" value="Chromosome 9"/>
</dbReference>
<reference evidence="2 3" key="1">
    <citation type="journal article" date="2015" name="Annu Rev Anim Biosci">
        <title>The Genome 10K Project: a way forward.</title>
        <authorList>
            <person name="Koepfli K.P."/>
            <person name="Paten B."/>
            <person name="O'Brien S.J."/>
            <person name="Koepfli K.P."/>
            <person name="Paten B."/>
            <person name="Antunes A."/>
            <person name="Belov K."/>
            <person name="Bustamante C."/>
            <person name="Castoe T.A."/>
            <person name="Clawson H."/>
            <person name="Crawford A.J."/>
            <person name="Diekhans M."/>
            <person name="Distel D."/>
            <person name="Durbin R."/>
            <person name="Earl D."/>
            <person name="Fujita M.K."/>
            <person name="Gamble T."/>
            <person name="Georges A."/>
            <person name="Gemmell N."/>
            <person name="Gilbert M.T."/>
            <person name="Graves J.M."/>
            <person name="Green R.E."/>
            <person name="Hickey G."/>
            <person name="Jarvis E.D."/>
            <person name="Johnson W."/>
            <person name="Komissarov A."/>
            <person name="Korf I."/>
            <person name="Kuhn R."/>
            <person name="Larkin D.M."/>
            <person name="Lewin H."/>
            <person name="Lopez J.V."/>
            <person name="Ma J."/>
            <person name="Marques-Bonet T."/>
            <person name="Miller W."/>
            <person name="Murphy R."/>
            <person name="Pevzner P."/>
            <person name="Shapiro B."/>
            <person name="Steiner C."/>
            <person name="Tamazian G."/>
            <person name="Venkatesh B."/>
            <person name="Wang J."/>
            <person name="Wayne R."/>
            <person name="Wiley E."/>
            <person name="Yang H."/>
            <person name="Zhang G."/>
            <person name="Haussler D."/>
            <person name="Ryder O."/>
            <person name="O'Brien S.J."/>
        </authorList>
    </citation>
    <scope>NUCLEOTIDE SEQUENCE</scope>
</reference>
<dbReference type="Ensembl" id="ENSRFET00010025970.1">
    <property type="protein sequence ID" value="ENSRFEP00010023879.1"/>
    <property type="gene ID" value="ENSRFEG00010015984.1"/>
</dbReference>
<feature type="compositionally biased region" description="Polar residues" evidence="1">
    <location>
        <begin position="82"/>
        <end position="95"/>
    </location>
</feature>